<comment type="subcellular location">
    <subcellularLocation>
        <location evidence="1">Nucleus</location>
    </subcellularLocation>
</comment>
<dbReference type="EMBL" id="LT598451">
    <property type="protein sequence ID" value="SCU95318.1"/>
    <property type="molecule type" value="Genomic_DNA"/>
</dbReference>
<sequence>MSEVLLVSKDDLEIPVSYEAAIISPVLKGMLSGPFLEEHPIKIELKDIEPQVLAKVVEYLEYCSTYRNVGENDDIPEFDVPTEMSLELLLVADYLNI</sequence>
<comment type="similarity">
    <text evidence="2">Belongs to the SKP1 family.</text>
</comment>
<gene>
    <name evidence="6" type="ORF">LANO_0E10000G</name>
</gene>
<dbReference type="InterPro" id="IPR011333">
    <property type="entry name" value="SKP1/BTB/POZ_sf"/>
</dbReference>
<dbReference type="AlphaFoldDB" id="A0A1G4JW85"/>
<evidence type="ECO:0000259" key="5">
    <source>
        <dbReference type="Pfam" id="PF03931"/>
    </source>
</evidence>
<dbReference type="InterPro" id="IPR039948">
    <property type="entry name" value="ELC1"/>
</dbReference>
<dbReference type="InterPro" id="IPR001232">
    <property type="entry name" value="SKP1-like"/>
</dbReference>
<dbReference type="Gene3D" id="3.30.710.10">
    <property type="entry name" value="Potassium Channel Kv1.1, Chain A"/>
    <property type="match status" value="1"/>
</dbReference>
<dbReference type="SUPFAM" id="SSF54695">
    <property type="entry name" value="POZ domain"/>
    <property type="match status" value="1"/>
</dbReference>
<keyword evidence="4" id="KW-0539">Nucleus</keyword>
<dbReference type="PANTHER" id="PTHR20648">
    <property type="entry name" value="ELONGIN-C"/>
    <property type="match status" value="1"/>
</dbReference>
<dbReference type="FunFam" id="3.30.710.10:FF:000035">
    <property type="entry name" value="Elongin C transcription elongation factor"/>
    <property type="match status" value="1"/>
</dbReference>
<dbReference type="GO" id="GO:0006511">
    <property type="term" value="P:ubiquitin-dependent protein catabolic process"/>
    <property type="evidence" value="ECO:0007669"/>
    <property type="project" value="InterPro"/>
</dbReference>
<keyword evidence="7" id="KW-1185">Reference proteome</keyword>
<evidence type="ECO:0000313" key="7">
    <source>
        <dbReference type="Proteomes" id="UP000189911"/>
    </source>
</evidence>
<name>A0A1G4JW85_9SACH</name>
<accession>A0A1G4JW85</accession>
<evidence type="ECO:0000256" key="3">
    <source>
        <dbReference type="ARBA" id="ARBA00021347"/>
    </source>
</evidence>
<dbReference type="InterPro" id="IPR016073">
    <property type="entry name" value="Skp1_comp_POZ"/>
</dbReference>
<reference evidence="7" key="1">
    <citation type="submission" date="2016-03" db="EMBL/GenBank/DDBJ databases">
        <authorList>
            <person name="Devillers Hugo."/>
        </authorList>
    </citation>
    <scope>NUCLEOTIDE SEQUENCE [LARGE SCALE GENOMIC DNA]</scope>
</reference>
<dbReference type="OrthoDB" id="249087at2759"/>
<dbReference type="Proteomes" id="UP000189911">
    <property type="component" value="Chromosome E"/>
</dbReference>
<organism evidence="6 7">
    <name type="scientific">Lachancea nothofagi CBS 11611</name>
    <dbReference type="NCBI Taxonomy" id="1266666"/>
    <lineage>
        <taxon>Eukaryota</taxon>
        <taxon>Fungi</taxon>
        <taxon>Dikarya</taxon>
        <taxon>Ascomycota</taxon>
        <taxon>Saccharomycotina</taxon>
        <taxon>Saccharomycetes</taxon>
        <taxon>Saccharomycetales</taxon>
        <taxon>Saccharomycetaceae</taxon>
        <taxon>Lachancea</taxon>
    </lineage>
</organism>
<dbReference type="GO" id="GO:0005634">
    <property type="term" value="C:nucleus"/>
    <property type="evidence" value="ECO:0007669"/>
    <property type="project" value="UniProtKB-SubCell"/>
</dbReference>
<evidence type="ECO:0000256" key="2">
    <source>
        <dbReference type="ARBA" id="ARBA00009993"/>
    </source>
</evidence>
<evidence type="ECO:0000313" key="6">
    <source>
        <dbReference type="EMBL" id="SCU95318.1"/>
    </source>
</evidence>
<feature type="domain" description="SKP1 component POZ" evidence="5">
    <location>
        <begin position="4"/>
        <end position="62"/>
    </location>
</feature>
<protein>
    <recommendedName>
        <fullName evidence="3">Elongin-C</fullName>
    </recommendedName>
</protein>
<evidence type="ECO:0000256" key="1">
    <source>
        <dbReference type="ARBA" id="ARBA00004123"/>
    </source>
</evidence>
<proteinExistence type="inferred from homology"/>
<dbReference type="Pfam" id="PF03931">
    <property type="entry name" value="Skp1_POZ"/>
    <property type="match status" value="1"/>
</dbReference>
<evidence type="ECO:0000256" key="4">
    <source>
        <dbReference type="ARBA" id="ARBA00023242"/>
    </source>
</evidence>
<dbReference type="SMART" id="SM00512">
    <property type="entry name" value="Skp1"/>
    <property type="match status" value="1"/>
</dbReference>